<keyword evidence="2" id="KW-1185">Reference proteome</keyword>
<gene>
    <name evidence="1" type="ORF">G443_003842</name>
</gene>
<dbReference type="EMBL" id="AUBJ02000001">
    <property type="protein sequence ID" value="MCP2333572.1"/>
    <property type="molecule type" value="Genomic_DNA"/>
</dbReference>
<evidence type="ECO:0000313" key="2">
    <source>
        <dbReference type="Proteomes" id="UP000791080"/>
    </source>
</evidence>
<evidence type="ECO:0000313" key="1">
    <source>
        <dbReference type="EMBL" id="MCP2333572.1"/>
    </source>
</evidence>
<sequence length="58" mass="6363">MPAEAVTVIPTATITDSVTQAVTLLLPRVDARPASRIRRYALPHRARRVRPFLGGGLR</sequence>
<reference evidence="1 2" key="2">
    <citation type="submission" date="2022-06" db="EMBL/GenBank/DDBJ databases">
        <title>Genomic Encyclopedia of Type Strains, Phase I: the one thousand microbial genomes (KMG-I) project.</title>
        <authorList>
            <person name="Kyrpides N."/>
        </authorList>
    </citation>
    <scope>NUCLEOTIDE SEQUENCE [LARGE SCALE GENOMIC DNA]</scope>
    <source>
        <strain evidence="1 2">DSM 43889</strain>
    </source>
</reference>
<dbReference type="Proteomes" id="UP000791080">
    <property type="component" value="Unassembled WGS sequence"/>
</dbReference>
<protein>
    <submittedName>
        <fullName evidence="1">Uncharacterized protein</fullName>
    </submittedName>
</protein>
<accession>A0ABT1JMJ9</accession>
<name>A0ABT1JMJ9_ACTCY</name>
<reference evidence="1 2" key="1">
    <citation type="submission" date="2013-07" db="EMBL/GenBank/DDBJ databases">
        <authorList>
            <consortium name="DOE Joint Genome Institute"/>
            <person name="Reeve W."/>
            <person name="Huntemann M."/>
            <person name="Han J."/>
            <person name="Chen A."/>
            <person name="Kyrpides N."/>
            <person name="Mavromatis K."/>
            <person name="Markowitz V."/>
            <person name="Palaniappan K."/>
            <person name="Ivanova N."/>
            <person name="Schaumberg A."/>
            <person name="Pati A."/>
            <person name="Liolios K."/>
            <person name="Nordberg H.P."/>
            <person name="Cantor M.N."/>
            <person name="Hua S.X."/>
            <person name="Woyke T."/>
        </authorList>
    </citation>
    <scope>NUCLEOTIDE SEQUENCE [LARGE SCALE GENOMIC DNA]</scope>
    <source>
        <strain evidence="1 2">DSM 43889</strain>
    </source>
</reference>
<organism evidence="1 2">
    <name type="scientific">Actinoalloteichus caeruleus DSM 43889</name>
    <dbReference type="NCBI Taxonomy" id="1120930"/>
    <lineage>
        <taxon>Bacteria</taxon>
        <taxon>Bacillati</taxon>
        <taxon>Actinomycetota</taxon>
        <taxon>Actinomycetes</taxon>
        <taxon>Pseudonocardiales</taxon>
        <taxon>Pseudonocardiaceae</taxon>
        <taxon>Actinoalloteichus</taxon>
        <taxon>Actinoalloteichus cyanogriseus</taxon>
    </lineage>
</organism>
<proteinExistence type="predicted"/>
<comment type="caution">
    <text evidence="1">The sequence shown here is derived from an EMBL/GenBank/DDBJ whole genome shotgun (WGS) entry which is preliminary data.</text>
</comment>